<sequence length="148" mass="17032">MVGIMTHELPPWHRAVYRNTHGRGVRRPTFGTRLPRYRTRCGVFDDLVAAQIRRLSAGWPELVRSVQFGVEDVPPSDPTPWDGTSGVYSRSFPAGRGVPPRIILYRMPIQHQTKNRMELELVIRDELVQQLAELYGRSPEQIDPMWGK</sequence>
<proteinExistence type="predicted"/>
<evidence type="ECO:0000313" key="2">
    <source>
        <dbReference type="Proteomes" id="UP000028569"/>
    </source>
</evidence>
<organism evidence="1 2">
    <name type="scientific">Bifidobacterium [indicum] DSM 20214 = LMG 11587</name>
    <dbReference type="NCBI Taxonomy" id="1341694"/>
    <lineage>
        <taxon>Bacteria</taxon>
        <taxon>Bacillati</taxon>
        <taxon>Actinomycetota</taxon>
        <taxon>Actinomycetes</taxon>
        <taxon>Bifidobacteriales</taxon>
        <taxon>Bifidobacteriaceae</taxon>
        <taxon>Bifidobacterium</taxon>
    </lineage>
</organism>
<dbReference type="Proteomes" id="UP000028569">
    <property type="component" value="Chromosome"/>
</dbReference>
<dbReference type="KEGG" id="bii:BINDI_0747"/>
<protein>
    <recommendedName>
        <fullName evidence="3">Peptidase</fullName>
    </recommendedName>
</protein>
<dbReference type="InterPro" id="IPR010428">
    <property type="entry name" value="Zincin_1"/>
</dbReference>
<dbReference type="Gene3D" id="3.30.2010.20">
    <property type="match status" value="1"/>
</dbReference>
<reference evidence="1 2" key="1">
    <citation type="journal article" date="2014" name="Appl. Environ. Microbiol.">
        <title>Genomic encyclopedia of type strains of the genus Bifidobacterium.</title>
        <authorList>
            <person name="Milani C."/>
            <person name="Lugli G.A."/>
            <person name="Duranti S."/>
            <person name="Turroni F."/>
            <person name="Bottacini F."/>
            <person name="Mangifesta M."/>
            <person name="Sanchez B."/>
            <person name="Viappiani A."/>
            <person name="Mancabelli L."/>
            <person name="Taminiau B."/>
            <person name="Delcenserie V."/>
            <person name="Barrangou R."/>
            <person name="Margolles A."/>
            <person name="van Sinderen D."/>
            <person name="Ventura M."/>
        </authorList>
    </citation>
    <scope>NUCLEOTIDE SEQUENCE [LARGE SCALE GENOMIC DNA]</scope>
    <source>
        <strain evidence="1 2">LMG 11587</strain>
    </source>
</reference>
<dbReference type="Pfam" id="PF06262">
    <property type="entry name" value="Zincin_1"/>
    <property type="match status" value="1"/>
</dbReference>
<accession>A0A087VUN0</accession>
<keyword evidence="2" id="KW-1185">Reference proteome</keyword>
<evidence type="ECO:0008006" key="3">
    <source>
        <dbReference type="Google" id="ProtNLM"/>
    </source>
</evidence>
<dbReference type="AlphaFoldDB" id="A0A087VUN0"/>
<dbReference type="SUPFAM" id="SSF55486">
    <property type="entry name" value="Metalloproteases ('zincins'), catalytic domain"/>
    <property type="match status" value="1"/>
</dbReference>
<dbReference type="EMBL" id="CP006018">
    <property type="protein sequence ID" value="AIC92019.1"/>
    <property type="molecule type" value="Genomic_DNA"/>
</dbReference>
<gene>
    <name evidence="1" type="ORF">BINDI_0747</name>
</gene>
<dbReference type="InterPro" id="IPR038555">
    <property type="entry name" value="Zincin_1_sf"/>
</dbReference>
<dbReference type="CDD" id="cd12954">
    <property type="entry name" value="MMP_TTHA0227_like_1"/>
    <property type="match status" value="1"/>
</dbReference>
<evidence type="ECO:0000313" key="1">
    <source>
        <dbReference type="EMBL" id="AIC92019.1"/>
    </source>
</evidence>
<name>A0A087VUN0_9BIFI</name>
<dbReference type="HOGENOM" id="CLU_118049_0_0_11"/>